<protein>
    <submittedName>
        <fullName evidence="2">Flagellin</fullName>
    </submittedName>
</protein>
<dbReference type="InterPro" id="IPR046358">
    <property type="entry name" value="Flagellin_C"/>
</dbReference>
<gene>
    <name evidence="2" type="primary">flaA</name>
    <name evidence="2" type="ordered locus">MICA_775</name>
</gene>
<dbReference type="eggNOG" id="COG1344">
    <property type="taxonomic scope" value="Bacteria"/>
</dbReference>
<dbReference type="EMBL" id="CP002382">
    <property type="protein sequence ID" value="AEP09109.1"/>
    <property type="molecule type" value="Genomic_DNA"/>
</dbReference>
<dbReference type="Gene3D" id="1.20.1330.10">
    <property type="entry name" value="f41 fragment of flagellin, N-terminal domain"/>
    <property type="match status" value="1"/>
</dbReference>
<dbReference type="KEGG" id="mai:MICA_775"/>
<evidence type="ECO:0000259" key="1">
    <source>
        <dbReference type="Pfam" id="PF00700"/>
    </source>
</evidence>
<sequence>MTSDVVLSAAMRTNLLSLQSTQNSIDLTQRNLGTGKKINSALDGPQAFFASRALTNRAADLTKLLDSIGQSVQVIKAADTGVTALTSLVEQADSIASQAQEALAAGTSEAKVTGNKDLRGIDSITALAGVVDGDQLILSLTKEDGTVQRIAPYNTNGAATATVTLNDNMSTEQMIAAINDIQLDTGTVASPATGGQAFEAKLDDKGQLQIRALNGGNFTMTFEGTAGAGTSDSADLALAADLGFGKLAKSAGDQSTAGDTTVQFTAVADVALRSYALVKNTNGDVADRSTQLSALRNGDAAGFPALFAGIVDASTYEISVNGGTRQTIDLADADDKSITVQDFIDTINNNSTLNTKIKAEFDETTGELSIRAIGSDVTAIEIGVSGAATTANFGFGTTALATNDADATYENIQMGAAAGQLAKLEADFNKVRDQIDALVSNGDTGYRGTNLLNGDNLLTVFNEDRTSTITTNGVTFTSAGLGLEEANFSNAASVDGVISAVSDALTSVREFGSTLANDLSVIQTRQTFTNGLINTLKEGSDKLVNADQNEEGAKLLALQTRQSLGVTALSLASQSQQSILRLF</sequence>
<accession>G2KQH3</accession>
<dbReference type="HOGENOM" id="CLU_013955_1_0_5"/>
<proteinExistence type="predicted"/>
<keyword evidence="2" id="KW-0282">Flagellum</keyword>
<dbReference type="Proteomes" id="UP000009286">
    <property type="component" value="Chromosome"/>
</dbReference>
<keyword evidence="2" id="KW-0969">Cilium</keyword>
<dbReference type="Pfam" id="PF00700">
    <property type="entry name" value="Flagellin_C"/>
    <property type="match status" value="1"/>
</dbReference>
<keyword evidence="3" id="KW-1185">Reference proteome</keyword>
<dbReference type="AlphaFoldDB" id="G2KQH3"/>
<dbReference type="RefSeq" id="WP_014102332.1">
    <property type="nucleotide sequence ID" value="NC_016026.1"/>
</dbReference>
<dbReference type="OrthoDB" id="9808068at2"/>
<name>G2KQH3_MICAA</name>
<dbReference type="SUPFAM" id="SSF64518">
    <property type="entry name" value="Phase 1 flagellin"/>
    <property type="match status" value="1"/>
</dbReference>
<evidence type="ECO:0000313" key="2">
    <source>
        <dbReference type="EMBL" id="AEP09109.1"/>
    </source>
</evidence>
<organism evidence="2 3">
    <name type="scientific">Micavibrio aeruginosavorus (strain ARL-13)</name>
    <dbReference type="NCBI Taxonomy" id="856793"/>
    <lineage>
        <taxon>Bacteria</taxon>
        <taxon>Pseudomonadati</taxon>
        <taxon>Bdellovibrionota</taxon>
        <taxon>Bdellovibrionia</taxon>
        <taxon>Bdellovibrionales</taxon>
        <taxon>Pseudobdellovibrionaceae</taxon>
        <taxon>Micavibrio</taxon>
    </lineage>
</organism>
<dbReference type="STRING" id="856793.MICA_775"/>
<evidence type="ECO:0000313" key="3">
    <source>
        <dbReference type="Proteomes" id="UP000009286"/>
    </source>
</evidence>
<reference evidence="2 3" key="1">
    <citation type="journal article" date="2011" name="BMC Genomics">
        <title>Genomic insights into an obligate epibiotic bacterial predator: Micavibrio aeruginosavorus ARL-13.</title>
        <authorList>
            <person name="Wang Z."/>
            <person name="Kadouri D."/>
            <person name="Wu M."/>
        </authorList>
    </citation>
    <scope>NUCLEOTIDE SEQUENCE [LARGE SCALE GENOMIC DNA]</scope>
    <source>
        <strain evidence="2 3">ARL-13</strain>
    </source>
</reference>
<keyword evidence="2" id="KW-0966">Cell projection</keyword>
<feature type="domain" description="Flagellin C-terminal" evidence="1">
    <location>
        <begin position="499"/>
        <end position="583"/>
    </location>
</feature>